<sequence>MMRSIFVALIRGFQNTKTTTPSREKMDRLILVDPSLPSTKTTTPSGEKMDRLNLVNSSLPKNDSTLTREDGPSNSCKFITSEKRQHPQKRKWAI</sequence>
<name>A0A0Q3ELQ7_BRADI</name>
<dbReference type="EMBL" id="CM000883">
    <property type="protein sequence ID" value="KQJ88494.1"/>
    <property type="molecule type" value="Genomic_DNA"/>
</dbReference>
<evidence type="ECO:0000256" key="1">
    <source>
        <dbReference type="SAM" id="MobiDB-lite"/>
    </source>
</evidence>
<protein>
    <submittedName>
        <fullName evidence="2 3">Uncharacterized protein</fullName>
    </submittedName>
</protein>
<accession>A0A0Q3ELQ7</accession>
<dbReference type="Proteomes" id="UP000008810">
    <property type="component" value="Chromosome 4"/>
</dbReference>
<dbReference type="InParanoid" id="A0A0Q3ELQ7"/>
<reference evidence="2" key="2">
    <citation type="submission" date="2017-06" db="EMBL/GenBank/DDBJ databases">
        <title>WGS assembly of Brachypodium distachyon.</title>
        <authorList>
            <consortium name="The International Brachypodium Initiative"/>
            <person name="Lucas S."/>
            <person name="Harmon-Smith M."/>
            <person name="Lail K."/>
            <person name="Tice H."/>
            <person name="Grimwood J."/>
            <person name="Bruce D."/>
            <person name="Barry K."/>
            <person name="Shu S."/>
            <person name="Lindquist E."/>
            <person name="Wang M."/>
            <person name="Pitluck S."/>
            <person name="Vogel J.P."/>
            <person name="Garvin D.F."/>
            <person name="Mockler T.C."/>
            <person name="Schmutz J."/>
            <person name="Rokhsar D."/>
            <person name="Bevan M.W."/>
        </authorList>
    </citation>
    <scope>NUCLEOTIDE SEQUENCE</scope>
    <source>
        <strain evidence="2">Bd21</strain>
    </source>
</reference>
<evidence type="ECO:0000313" key="4">
    <source>
        <dbReference type="Proteomes" id="UP000008810"/>
    </source>
</evidence>
<gene>
    <name evidence="2" type="ORF">BRADI_4g18881v3</name>
</gene>
<organism evidence="2">
    <name type="scientific">Brachypodium distachyon</name>
    <name type="common">Purple false brome</name>
    <name type="synonym">Trachynia distachya</name>
    <dbReference type="NCBI Taxonomy" id="15368"/>
    <lineage>
        <taxon>Eukaryota</taxon>
        <taxon>Viridiplantae</taxon>
        <taxon>Streptophyta</taxon>
        <taxon>Embryophyta</taxon>
        <taxon>Tracheophyta</taxon>
        <taxon>Spermatophyta</taxon>
        <taxon>Magnoliopsida</taxon>
        <taxon>Liliopsida</taxon>
        <taxon>Poales</taxon>
        <taxon>Poaceae</taxon>
        <taxon>BOP clade</taxon>
        <taxon>Pooideae</taxon>
        <taxon>Stipodae</taxon>
        <taxon>Brachypodieae</taxon>
        <taxon>Brachypodium</taxon>
    </lineage>
</organism>
<dbReference type="Gramene" id="KQJ88494">
    <property type="protein sequence ID" value="KQJ88494"/>
    <property type="gene ID" value="BRADI_4g18881v3"/>
</dbReference>
<dbReference type="EnsemblPlants" id="KQJ88494">
    <property type="protein sequence ID" value="KQJ88494"/>
    <property type="gene ID" value="BRADI_4g18881v3"/>
</dbReference>
<dbReference type="AlphaFoldDB" id="A0A0Q3ELQ7"/>
<keyword evidence="4" id="KW-1185">Reference proteome</keyword>
<reference evidence="2 3" key="1">
    <citation type="journal article" date="2010" name="Nature">
        <title>Genome sequencing and analysis of the model grass Brachypodium distachyon.</title>
        <authorList>
            <consortium name="International Brachypodium Initiative"/>
        </authorList>
    </citation>
    <scope>NUCLEOTIDE SEQUENCE [LARGE SCALE GENOMIC DNA]</scope>
    <source>
        <strain evidence="2 3">Bd21</strain>
    </source>
</reference>
<feature type="region of interest" description="Disordered" evidence="1">
    <location>
        <begin position="57"/>
        <end position="94"/>
    </location>
</feature>
<evidence type="ECO:0000313" key="3">
    <source>
        <dbReference type="EnsemblPlants" id="KQJ88494"/>
    </source>
</evidence>
<reference evidence="3" key="3">
    <citation type="submission" date="2018-08" db="UniProtKB">
        <authorList>
            <consortium name="EnsemblPlants"/>
        </authorList>
    </citation>
    <scope>IDENTIFICATION</scope>
    <source>
        <strain evidence="3">cv. Bd21</strain>
    </source>
</reference>
<evidence type="ECO:0000313" key="2">
    <source>
        <dbReference type="EMBL" id="KQJ88494.1"/>
    </source>
</evidence>
<proteinExistence type="predicted"/>